<evidence type="ECO:0000313" key="2">
    <source>
        <dbReference type="Proteomes" id="UP000027987"/>
    </source>
</evidence>
<keyword evidence="2" id="KW-1185">Reference proteome</keyword>
<dbReference type="EMBL" id="CP008884">
    <property type="protein sequence ID" value="AIF49524.1"/>
    <property type="molecule type" value="Genomic_DNA"/>
</dbReference>
<dbReference type="OrthoDB" id="5294869at2"/>
<dbReference type="Proteomes" id="UP000027987">
    <property type="component" value="Chromosome"/>
</dbReference>
<dbReference type="PATRIC" id="fig|1217721.7.peg.4258"/>
<evidence type="ECO:0000313" key="1">
    <source>
        <dbReference type="EMBL" id="AIF49524.1"/>
    </source>
</evidence>
<protein>
    <recommendedName>
        <fullName evidence="3">YCII-related domain-containing protein</fullName>
    </recommendedName>
</protein>
<name>A0A075K5U5_9GAMM</name>
<dbReference type="STRING" id="1217721.HY57_20785"/>
<gene>
    <name evidence="1" type="ORF">HY57_20785</name>
</gene>
<reference evidence="1 2" key="1">
    <citation type="submission" date="2014-07" db="EMBL/GenBank/DDBJ databases">
        <title>Complete Genome Sequence of Dyella japonica Strain A8 Isolated from Malaysian Tropical Soil.</title>
        <authorList>
            <person name="Hui R.K.H."/>
            <person name="Chen J.-W."/>
            <person name="Chan K.-G."/>
            <person name="Leung F.C.C."/>
        </authorList>
    </citation>
    <scope>NUCLEOTIDE SEQUENCE [LARGE SCALE GENOMIC DNA]</scope>
    <source>
        <strain evidence="1 2">A8</strain>
    </source>
</reference>
<accession>A0A075K5U5</accession>
<proteinExistence type="predicted"/>
<evidence type="ECO:0008006" key="3">
    <source>
        <dbReference type="Google" id="ProtNLM"/>
    </source>
</evidence>
<organism evidence="1 2">
    <name type="scientific">Dyella japonica A8</name>
    <dbReference type="NCBI Taxonomy" id="1217721"/>
    <lineage>
        <taxon>Bacteria</taxon>
        <taxon>Pseudomonadati</taxon>
        <taxon>Pseudomonadota</taxon>
        <taxon>Gammaproteobacteria</taxon>
        <taxon>Lysobacterales</taxon>
        <taxon>Rhodanobacteraceae</taxon>
        <taxon>Dyella</taxon>
    </lineage>
</organism>
<sequence>MSERIMKNFLAVFIGTEAAIKASGWADLSEAQSKERERAGIEAWGRWVMSHQDVIVDTGTPLGKTLRVSRDGVEKIKNQLTAYTIVRAESHEAAAKLFEGHPHFTIFPGDSVEVMECLAIPQ</sequence>
<dbReference type="KEGG" id="dja:HY57_20785"/>
<dbReference type="HOGENOM" id="CLU_130902_4_0_6"/>
<dbReference type="AlphaFoldDB" id="A0A075K5U5"/>